<dbReference type="EMBL" id="JADGJD010000665">
    <property type="protein sequence ID" value="KAJ3049289.1"/>
    <property type="molecule type" value="Genomic_DNA"/>
</dbReference>
<dbReference type="InterPro" id="IPR003431">
    <property type="entry name" value="B-propeller_Phytase"/>
</dbReference>
<gene>
    <name evidence="3" type="ORF">HK097_009700</name>
</gene>
<dbReference type="Proteomes" id="UP001212841">
    <property type="component" value="Unassembled WGS sequence"/>
</dbReference>
<evidence type="ECO:0000313" key="3">
    <source>
        <dbReference type="EMBL" id="KAJ3049289.1"/>
    </source>
</evidence>
<sequence>MRVASLLILSSLFLVQANPILRRQEEETPRIPPGVRVIPVYPTAETDPAGTDGDDPAIWVHPKSKGKSTIITTSKEDPIDDGLFVFNLEGKKLQYIRGGKPDNVDVIYKFGKKKIDLTVAACRTDNTICLHKINQNTGLLEPIAGGSQPTKPGFEVYGSCEYKSPKTGKQYIFINSKTSEYLQYELTQTTTGALKTTLVRSFFAGKGGQVEGCTVDRDNGYLLLGEEDYGLWRYPAEPSAPLKPYLIDSVNATAGGKLVPDVEGVSLFYGKKKDEGYIIVSVQGISAYNVYERKYPHKYIFTFGIRQKGYGGIDAVQETDGLAVISTKVNSKYPNGLLVVHDDNKTYKNGTVAEHTTFKMVSWEDIVKASGKKLKFNPSWDPRA</sequence>
<evidence type="ECO:0000313" key="4">
    <source>
        <dbReference type="Proteomes" id="UP001212841"/>
    </source>
</evidence>
<evidence type="ECO:0000259" key="2">
    <source>
        <dbReference type="PROSITE" id="PS51662"/>
    </source>
</evidence>
<organism evidence="3 4">
    <name type="scientific">Rhizophlyctis rosea</name>
    <dbReference type="NCBI Taxonomy" id="64517"/>
    <lineage>
        <taxon>Eukaryota</taxon>
        <taxon>Fungi</taxon>
        <taxon>Fungi incertae sedis</taxon>
        <taxon>Chytridiomycota</taxon>
        <taxon>Chytridiomycota incertae sedis</taxon>
        <taxon>Chytridiomycetes</taxon>
        <taxon>Rhizophlyctidales</taxon>
        <taxon>Rhizophlyctidaceae</taxon>
        <taxon>Rhizophlyctis</taxon>
    </lineage>
</organism>
<name>A0AAD5X0X3_9FUNG</name>
<dbReference type="Gene3D" id="2.120.10.30">
    <property type="entry name" value="TolB, C-terminal domain"/>
    <property type="match status" value="1"/>
</dbReference>
<dbReference type="SUPFAM" id="SSF50956">
    <property type="entry name" value="Thermostable phytase (3-phytase)"/>
    <property type="match status" value="1"/>
</dbReference>
<feature type="domain" description="BPP" evidence="2">
    <location>
        <begin position="30"/>
        <end position="370"/>
    </location>
</feature>
<proteinExistence type="predicted"/>
<accession>A0AAD5X0X3</accession>
<dbReference type="GO" id="GO:0016158">
    <property type="term" value="F:inositol hexakisphosphate 3-phosphatase activity"/>
    <property type="evidence" value="ECO:0007669"/>
    <property type="project" value="InterPro"/>
</dbReference>
<dbReference type="InterPro" id="IPR011042">
    <property type="entry name" value="6-blade_b-propeller_TolB-like"/>
</dbReference>
<keyword evidence="4" id="KW-1185">Reference proteome</keyword>
<comment type="caution">
    <text evidence="3">The sequence shown here is derived from an EMBL/GenBank/DDBJ whole genome shotgun (WGS) entry which is preliminary data.</text>
</comment>
<feature type="signal peptide" evidence="1">
    <location>
        <begin position="1"/>
        <end position="17"/>
    </location>
</feature>
<dbReference type="Pfam" id="PF02333">
    <property type="entry name" value="Phytase"/>
    <property type="match status" value="1"/>
</dbReference>
<feature type="chain" id="PRO_5042087480" description="BPP domain-containing protein" evidence="1">
    <location>
        <begin position="18"/>
        <end position="384"/>
    </location>
</feature>
<evidence type="ECO:0000256" key="1">
    <source>
        <dbReference type="SAM" id="SignalP"/>
    </source>
</evidence>
<dbReference type="PROSITE" id="PS51662">
    <property type="entry name" value="BP_PHYTASE"/>
    <property type="match status" value="1"/>
</dbReference>
<reference evidence="3" key="1">
    <citation type="submission" date="2020-05" db="EMBL/GenBank/DDBJ databases">
        <title>Phylogenomic resolution of chytrid fungi.</title>
        <authorList>
            <person name="Stajich J.E."/>
            <person name="Amses K."/>
            <person name="Simmons R."/>
            <person name="Seto K."/>
            <person name="Myers J."/>
            <person name="Bonds A."/>
            <person name="Quandt C.A."/>
            <person name="Barry K."/>
            <person name="Liu P."/>
            <person name="Grigoriev I."/>
            <person name="Longcore J.E."/>
            <person name="James T.Y."/>
        </authorList>
    </citation>
    <scope>NUCLEOTIDE SEQUENCE</scope>
    <source>
        <strain evidence="3">JEL0318</strain>
    </source>
</reference>
<protein>
    <recommendedName>
        <fullName evidence="2">BPP domain-containing protein</fullName>
    </recommendedName>
</protein>
<keyword evidence="1" id="KW-0732">Signal</keyword>
<dbReference type="AlphaFoldDB" id="A0AAD5X0X3"/>